<organism evidence="2 3">
    <name type="scientific">Paragonimus heterotremus</name>
    <dbReference type="NCBI Taxonomy" id="100268"/>
    <lineage>
        <taxon>Eukaryota</taxon>
        <taxon>Metazoa</taxon>
        <taxon>Spiralia</taxon>
        <taxon>Lophotrochozoa</taxon>
        <taxon>Platyhelminthes</taxon>
        <taxon>Trematoda</taxon>
        <taxon>Digenea</taxon>
        <taxon>Plagiorchiida</taxon>
        <taxon>Troglotremata</taxon>
        <taxon>Troglotrematidae</taxon>
        <taxon>Paragonimus</taxon>
    </lineage>
</organism>
<feature type="region of interest" description="Disordered" evidence="1">
    <location>
        <begin position="98"/>
        <end position="134"/>
    </location>
</feature>
<keyword evidence="3" id="KW-1185">Reference proteome</keyword>
<sequence>VDFPVDLYACSNTHTAKCLTSKCVVPSIVLKPSSAIDELEHYALQTCSRSIKPSVTHDSIVRCRSQPSALAVQFMTNRGACTQSKELGLDSKIGPLTAGFKRRRGPSGTGNTSGWPPGSESQSIRAFQSDKQLPDQWNSTNAANTLRANPSSLTSVCTDSPFWSSTTIDRDANELFVFGSGIPVSSGSSAPDCRWNPAIDSTLLACNRRSQNDSYFARLPRSISSTDSAESSNPDGVNHHWPTSIARDEPHSPAFSAFDPDVSSVCRRTCVHLGDLSESVEEEKDYETPETMTEEATSLSDSSWQRSKHLTVTSPSIYEVTFAPIQPIHDNKTEETELELLDHDNDDPLQYGTSRYQKIDDDSVELERSDTTSQFDLTSVQVTDSSCPGVLIPLSDSSSDPDASDGELMAPSQLFSRCRRDRYSSCTTHAVVPALEIDLELMENN</sequence>
<evidence type="ECO:0000313" key="2">
    <source>
        <dbReference type="EMBL" id="KAF5398894.1"/>
    </source>
</evidence>
<feature type="compositionally biased region" description="Polar residues" evidence="1">
    <location>
        <begin position="223"/>
        <end position="235"/>
    </location>
</feature>
<dbReference type="OrthoDB" id="6260839at2759"/>
<feature type="compositionally biased region" description="Polar residues" evidence="1">
    <location>
        <begin position="109"/>
        <end position="134"/>
    </location>
</feature>
<evidence type="ECO:0000313" key="3">
    <source>
        <dbReference type="Proteomes" id="UP000748531"/>
    </source>
</evidence>
<feature type="compositionally biased region" description="Polar residues" evidence="1">
    <location>
        <begin position="290"/>
        <end position="302"/>
    </location>
</feature>
<evidence type="ECO:0000256" key="1">
    <source>
        <dbReference type="SAM" id="MobiDB-lite"/>
    </source>
</evidence>
<accession>A0A8J4TGV0</accession>
<dbReference type="AlphaFoldDB" id="A0A8J4TGV0"/>
<protein>
    <submittedName>
        <fullName evidence="2">Uncharacterized protein</fullName>
    </submittedName>
</protein>
<comment type="caution">
    <text evidence="2">The sequence shown here is derived from an EMBL/GenBank/DDBJ whole genome shotgun (WGS) entry which is preliminary data.</text>
</comment>
<gene>
    <name evidence="2" type="ORF">PHET_08121</name>
</gene>
<reference evidence="2" key="1">
    <citation type="submission" date="2019-05" db="EMBL/GenBank/DDBJ databases">
        <title>Annotation for the trematode Paragonimus heterotremus.</title>
        <authorList>
            <person name="Choi Y.-J."/>
        </authorList>
    </citation>
    <scope>NUCLEOTIDE SEQUENCE</scope>
    <source>
        <strain evidence="2">LC</strain>
    </source>
</reference>
<feature type="region of interest" description="Disordered" evidence="1">
    <location>
        <begin position="223"/>
        <end position="243"/>
    </location>
</feature>
<name>A0A8J4TGV0_9TREM</name>
<dbReference type="Proteomes" id="UP000748531">
    <property type="component" value="Unassembled WGS sequence"/>
</dbReference>
<proteinExistence type="predicted"/>
<feature type="non-terminal residue" evidence="2">
    <location>
        <position position="1"/>
    </location>
</feature>
<feature type="region of interest" description="Disordered" evidence="1">
    <location>
        <begin position="279"/>
        <end position="302"/>
    </location>
</feature>
<dbReference type="EMBL" id="LUCH01004542">
    <property type="protein sequence ID" value="KAF5398894.1"/>
    <property type="molecule type" value="Genomic_DNA"/>
</dbReference>